<protein>
    <submittedName>
        <fullName evidence="1">Uncharacterized protein</fullName>
    </submittedName>
</protein>
<dbReference type="RefSeq" id="WP_221289212.1">
    <property type="nucleotide sequence ID" value="NZ_AP024597.1"/>
</dbReference>
<dbReference type="Proteomes" id="UP000825123">
    <property type="component" value="Chromosome"/>
</dbReference>
<gene>
    <name evidence="1" type="ORF">KN1_04520</name>
</gene>
<dbReference type="GeneID" id="66162200"/>
<organism evidence="1 2">
    <name type="scientific">Stygiolobus caldivivus</name>
    <dbReference type="NCBI Taxonomy" id="2824673"/>
    <lineage>
        <taxon>Archaea</taxon>
        <taxon>Thermoproteota</taxon>
        <taxon>Thermoprotei</taxon>
        <taxon>Sulfolobales</taxon>
        <taxon>Sulfolobaceae</taxon>
        <taxon>Stygiolobus</taxon>
    </lineage>
</organism>
<sequence length="81" mass="9396">MSIIVFFESSGNCYSLGENFTEKIDECPNYEVLVLSKVTKEVIEEAKQRKFKILECIDSEEVCIEKIRGLVFKIFKSCKFT</sequence>
<proteinExistence type="predicted"/>
<keyword evidence="2" id="KW-1185">Reference proteome</keyword>
<dbReference type="AlphaFoldDB" id="A0A8D5U4X9"/>
<accession>A0A8D5U4X9</accession>
<reference evidence="1 2" key="1">
    <citation type="submission" date="2021-04" db="EMBL/GenBank/DDBJ databases">
        <title>Complete genome sequence of Stygiolobus sp. KN-1.</title>
        <authorList>
            <person name="Nakamura K."/>
            <person name="Sakai H."/>
            <person name="Kurosawa N."/>
        </authorList>
    </citation>
    <scope>NUCLEOTIDE SEQUENCE [LARGE SCALE GENOMIC DNA]</scope>
    <source>
        <strain evidence="1 2">KN-1</strain>
    </source>
</reference>
<name>A0A8D5U4X9_9CREN</name>
<dbReference type="EMBL" id="AP024597">
    <property type="protein sequence ID" value="BCU69155.1"/>
    <property type="molecule type" value="Genomic_DNA"/>
</dbReference>
<dbReference type="KEGG" id="csty:KN1_04520"/>
<evidence type="ECO:0000313" key="1">
    <source>
        <dbReference type="EMBL" id="BCU69155.1"/>
    </source>
</evidence>
<evidence type="ECO:0000313" key="2">
    <source>
        <dbReference type="Proteomes" id="UP000825123"/>
    </source>
</evidence>